<name>A0A7J8DPI8_MOLMO</name>
<sequence length="209" mass="23339">MSNISFYLCMYACIYFQSFFPFIDFRERGREREIETSTRENMDWPPPACPPLGIRPTAWACALTGNRTGDLLVQGRHSTSEPHQPDTASLFRTRDWGVDGKPNSEWLSSGLNQGQSSNEVAVLAGVFILDDSHKYWGLSLSFQKVPKWNVFLFLQAPEPWTQQEPTPTPWAGAALGEDGAPSACFLLFPGVENGPRHVAGPVKYLLNDT</sequence>
<dbReference type="AlphaFoldDB" id="A0A7J8DPI8"/>
<protein>
    <submittedName>
        <fullName evidence="1">Uncharacterized protein</fullName>
    </submittedName>
</protein>
<reference evidence="1 2" key="1">
    <citation type="journal article" date="2020" name="Nature">
        <title>Six reference-quality genomes reveal evolution of bat adaptations.</title>
        <authorList>
            <person name="Jebb D."/>
            <person name="Huang Z."/>
            <person name="Pippel M."/>
            <person name="Hughes G.M."/>
            <person name="Lavrichenko K."/>
            <person name="Devanna P."/>
            <person name="Winkler S."/>
            <person name="Jermiin L.S."/>
            <person name="Skirmuntt E.C."/>
            <person name="Katzourakis A."/>
            <person name="Burkitt-Gray L."/>
            <person name="Ray D.A."/>
            <person name="Sullivan K.A.M."/>
            <person name="Roscito J.G."/>
            <person name="Kirilenko B.M."/>
            <person name="Davalos L.M."/>
            <person name="Corthals A.P."/>
            <person name="Power M.L."/>
            <person name="Jones G."/>
            <person name="Ransome R.D."/>
            <person name="Dechmann D.K.N."/>
            <person name="Locatelli A.G."/>
            <person name="Puechmaille S.J."/>
            <person name="Fedrigo O."/>
            <person name="Jarvis E.D."/>
            <person name="Hiller M."/>
            <person name="Vernes S.C."/>
            <person name="Myers E.W."/>
            <person name="Teeling E.C."/>
        </authorList>
    </citation>
    <scope>NUCLEOTIDE SEQUENCE [LARGE SCALE GENOMIC DNA]</scope>
    <source>
        <strain evidence="1">MMolMol1</strain>
        <tissue evidence="1">Muscle</tissue>
    </source>
</reference>
<dbReference type="InParanoid" id="A0A7J8DPI8"/>
<organism evidence="1 2">
    <name type="scientific">Molossus molossus</name>
    <name type="common">Pallas' mastiff bat</name>
    <name type="synonym">Vespertilio molossus</name>
    <dbReference type="NCBI Taxonomy" id="27622"/>
    <lineage>
        <taxon>Eukaryota</taxon>
        <taxon>Metazoa</taxon>
        <taxon>Chordata</taxon>
        <taxon>Craniata</taxon>
        <taxon>Vertebrata</taxon>
        <taxon>Euteleostomi</taxon>
        <taxon>Mammalia</taxon>
        <taxon>Eutheria</taxon>
        <taxon>Laurasiatheria</taxon>
        <taxon>Chiroptera</taxon>
        <taxon>Yangochiroptera</taxon>
        <taxon>Molossidae</taxon>
        <taxon>Molossus</taxon>
    </lineage>
</organism>
<evidence type="ECO:0000313" key="2">
    <source>
        <dbReference type="Proteomes" id="UP000550707"/>
    </source>
</evidence>
<keyword evidence="2" id="KW-1185">Reference proteome</keyword>
<dbReference type="Proteomes" id="UP000550707">
    <property type="component" value="Unassembled WGS sequence"/>
</dbReference>
<evidence type="ECO:0000313" key="1">
    <source>
        <dbReference type="EMBL" id="KAF6425147.1"/>
    </source>
</evidence>
<dbReference type="EMBL" id="JACASF010000017">
    <property type="protein sequence ID" value="KAF6425147.1"/>
    <property type="molecule type" value="Genomic_DNA"/>
</dbReference>
<proteinExistence type="predicted"/>
<gene>
    <name evidence="1" type="ORF">HJG59_009215</name>
</gene>
<comment type="caution">
    <text evidence="1">The sequence shown here is derived from an EMBL/GenBank/DDBJ whole genome shotgun (WGS) entry which is preliminary data.</text>
</comment>
<accession>A0A7J8DPI8</accession>